<name>A0A1M6VYW0_9BURK</name>
<proteinExistence type="predicted"/>
<dbReference type="InterPro" id="IPR047655">
    <property type="entry name" value="Transpos_IS630-like"/>
</dbReference>
<dbReference type="Proteomes" id="UP000184395">
    <property type="component" value="Unassembled WGS sequence"/>
</dbReference>
<dbReference type="InterPro" id="IPR052702">
    <property type="entry name" value="MscS-like_channel"/>
</dbReference>
<dbReference type="Pfam" id="PF13358">
    <property type="entry name" value="DDE_3"/>
    <property type="match status" value="1"/>
</dbReference>
<organism evidence="2 3">
    <name type="scientific">Paraburkholderia terricola</name>
    <dbReference type="NCBI Taxonomy" id="169427"/>
    <lineage>
        <taxon>Bacteria</taxon>
        <taxon>Pseudomonadati</taxon>
        <taxon>Pseudomonadota</taxon>
        <taxon>Betaproteobacteria</taxon>
        <taxon>Burkholderiales</taxon>
        <taxon>Burkholderiaceae</taxon>
        <taxon>Paraburkholderia</taxon>
    </lineage>
</organism>
<reference evidence="2 3" key="1">
    <citation type="submission" date="2016-11" db="EMBL/GenBank/DDBJ databases">
        <authorList>
            <person name="Jaros S."/>
            <person name="Januszkiewicz K."/>
            <person name="Wedrychowicz H."/>
        </authorList>
    </citation>
    <scope>NUCLEOTIDE SEQUENCE [LARGE SCALE GENOMIC DNA]</scope>
    <source>
        <strain evidence="2 3">LMG 20594</strain>
    </source>
</reference>
<feature type="domain" description="Tc1-like transposase DDE" evidence="1">
    <location>
        <begin position="172"/>
        <end position="318"/>
    </location>
</feature>
<dbReference type="InterPro" id="IPR009057">
    <property type="entry name" value="Homeodomain-like_sf"/>
</dbReference>
<dbReference type="InterPro" id="IPR036397">
    <property type="entry name" value="RNaseH_sf"/>
</dbReference>
<dbReference type="PANTHER" id="PTHR30347:SF1">
    <property type="entry name" value="MECHANOSENSITIVE CHANNEL MSCK"/>
    <property type="match status" value="1"/>
</dbReference>
<dbReference type="SUPFAM" id="SSF46689">
    <property type="entry name" value="Homeodomain-like"/>
    <property type="match status" value="1"/>
</dbReference>
<gene>
    <name evidence="2" type="ORF">SAMN05192548_104234</name>
</gene>
<dbReference type="Gene3D" id="3.30.420.10">
    <property type="entry name" value="Ribonuclease H-like superfamily/Ribonuclease H"/>
    <property type="match status" value="1"/>
</dbReference>
<dbReference type="EMBL" id="FRAB01000042">
    <property type="protein sequence ID" value="SHK86681.1"/>
    <property type="molecule type" value="Genomic_DNA"/>
</dbReference>
<dbReference type="SUPFAM" id="SSF53098">
    <property type="entry name" value="Ribonuclease H-like"/>
    <property type="match status" value="1"/>
</dbReference>
<evidence type="ECO:0000313" key="3">
    <source>
        <dbReference type="Proteomes" id="UP000184395"/>
    </source>
</evidence>
<dbReference type="NCBIfam" id="NF033545">
    <property type="entry name" value="transpos_IS630"/>
    <property type="match status" value="1"/>
</dbReference>
<dbReference type="InterPro" id="IPR012337">
    <property type="entry name" value="RNaseH-like_sf"/>
</dbReference>
<dbReference type="OrthoDB" id="2375382at2"/>
<dbReference type="PANTHER" id="PTHR30347">
    <property type="entry name" value="POTASSIUM CHANNEL RELATED"/>
    <property type="match status" value="1"/>
</dbReference>
<dbReference type="AlphaFoldDB" id="A0A1M6VYW0"/>
<protein>
    <submittedName>
        <fullName evidence="2">Transposase</fullName>
    </submittedName>
</protein>
<dbReference type="RefSeq" id="WP_073431738.1">
    <property type="nucleotide sequence ID" value="NZ_FRAB01000042.1"/>
</dbReference>
<dbReference type="GO" id="GO:0003676">
    <property type="term" value="F:nucleic acid binding"/>
    <property type="evidence" value="ECO:0007669"/>
    <property type="project" value="InterPro"/>
</dbReference>
<accession>A0A1M6VYW0</accession>
<evidence type="ECO:0000259" key="1">
    <source>
        <dbReference type="Pfam" id="PF13358"/>
    </source>
</evidence>
<evidence type="ECO:0000313" key="2">
    <source>
        <dbReference type="EMBL" id="SHK86681.1"/>
    </source>
</evidence>
<dbReference type="Pfam" id="PF13565">
    <property type="entry name" value="HTH_32"/>
    <property type="match status" value="1"/>
</dbReference>
<dbReference type="InterPro" id="IPR038717">
    <property type="entry name" value="Tc1-like_DDE_dom"/>
</dbReference>
<sequence>MGRKGIEVVVSELEREQLLSMSRSRSLPHSLVRRAKIVLMAADGCTSKEIAMQCEVTPPAITHWKKRFVAQGLAGLHDEARPGRPRTHDDEAVAELLARVLHEKPDGATHWSVRSAAAQTGISKSSVARYLSLFGIQPHRSKSFKLSTDSFFVEKVRDIVGLYLSPPTNALVLCVDEKSQCQALERTQPMLPMGLGYLEGVTHDYVRHGTTTLFAALNAATGEVIAQCKPRHRHQEFLAFLRHIDQAVPADLDVHLVVDNYATHKHPRVRAWLARHTRYHMHFTPTYSSWLDQVERWFGLITEQAIRRGSFRNVRQLIASIERYTEQYNQHKRPFVWTATADSILQKVARLCKVISGTEHQVLLTRLGSPQMPPI</sequence>